<dbReference type="AlphaFoldDB" id="A0A1V9ADU3"/>
<dbReference type="Gene3D" id="3.30.530.20">
    <property type="match status" value="1"/>
</dbReference>
<sequence length="146" mass="15847">MSRTVTDLPAQRLWDVLSDLESWPEWLPTVDELVPDVPGGPHGVGTRCVVVQPRLGRARWTVTEWNPGHGFTWTSSRGGSTTTGTHEIIPLADGRSEVVLGITWSGPLARLARALVGRLTRQYLDTEAGALVERAARPEPGAHPPS</sequence>
<comment type="caution">
    <text evidence="1">The sequence shown here is derived from an EMBL/GenBank/DDBJ whole genome shotgun (WGS) entry which is preliminary data.</text>
</comment>
<protein>
    <recommendedName>
        <fullName evidence="3">Polyketide cyclase / dehydrase and lipid transport</fullName>
    </recommendedName>
</protein>
<dbReference type="InterPro" id="IPR023393">
    <property type="entry name" value="START-like_dom_sf"/>
</dbReference>
<organism evidence="1 2">
    <name type="scientific">Saccharomonospora piscinae</name>
    <dbReference type="NCBI Taxonomy" id="687388"/>
    <lineage>
        <taxon>Bacteria</taxon>
        <taxon>Bacillati</taxon>
        <taxon>Actinomycetota</taxon>
        <taxon>Actinomycetes</taxon>
        <taxon>Pseudonocardiales</taxon>
        <taxon>Pseudonocardiaceae</taxon>
        <taxon>Saccharomonospora</taxon>
    </lineage>
</organism>
<dbReference type="EMBL" id="MWIH01000002">
    <property type="protein sequence ID" value="OQO95188.1"/>
    <property type="molecule type" value="Genomic_DNA"/>
</dbReference>
<keyword evidence="2" id="KW-1185">Reference proteome</keyword>
<accession>A0A1V9ADU3</accession>
<gene>
    <name evidence="1" type="ORF">B1813_03085</name>
</gene>
<dbReference type="InterPro" id="IPR019587">
    <property type="entry name" value="Polyketide_cyclase/dehydratase"/>
</dbReference>
<proteinExistence type="predicted"/>
<evidence type="ECO:0000313" key="2">
    <source>
        <dbReference type="Proteomes" id="UP000192591"/>
    </source>
</evidence>
<dbReference type="Pfam" id="PF10604">
    <property type="entry name" value="Polyketide_cyc2"/>
    <property type="match status" value="1"/>
</dbReference>
<reference evidence="1 2" key="1">
    <citation type="submission" date="2017-02" db="EMBL/GenBank/DDBJ databases">
        <title>Draft genome of Saccharomonospora sp. 154.</title>
        <authorList>
            <person name="Alonso-Carmona G.S."/>
            <person name="De La Haba R."/>
            <person name="Vera-Gargallo B."/>
            <person name="Sandoval-Trujillo A.H."/>
            <person name="Ramirez-Duran N."/>
            <person name="Ventosa A."/>
        </authorList>
    </citation>
    <scope>NUCLEOTIDE SEQUENCE [LARGE SCALE GENOMIC DNA]</scope>
    <source>
        <strain evidence="1 2">LRS4.154</strain>
    </source>
</reference>
<dbReference type="STRING" id="1962155.B1813_03085"/>
<dbReference type="Proteomes" id="UP000192591">
    <property type="component" value="Unassembled WGS sequence"/>
</dbReference>
<dbReference type="SUPFAM" id="SSF55961">
    <property type="entry name" value="Bet v1-like"/>
    <property type="match status" value="1"/>
</dbReference>
<name>A0A1V9ADU3_SACPI</name>
<evidence type="ECO:0000313" key="1">
    <source>
        <dbReference type="EMBL" id="OQO95188.1"/>
    </source>
</evidence>
<evidence type="ECO:0008006" key="3">
    <source>
        <dbReference type="Google" id="ProtNLM"/>
    </source>
</evidence>